<dbReference type="AlphaFoldDB" id="A0A1T5BUU0"/>
<dbReference type="RefSeq" id="WP_079589696.1">
    <property type="nucleotide sequence ID" value="NZ_FUYN01000003.1"/>
</dbReference>
<dbReference type="InterPro" id="IPR036890">
    <property type="entry name" value="HATPase_C_sf"/>
</dbReference>
<gene>
    <name evidence="3" type="ORF">SAMN02745120_1880</name>
</gene>
<dbReference type="CDD" id="cd16935">
    <property type="entry name" value="HATPase_AgrC-ComD-like"/>
    <property type="match status" value="1"/>
</dbReference>
<keyword evidence="1" id="KW-0812">Transmembrane</keyword>
<evidence type="ECO:0000313" key="4">
    <source>
        <dbReference type="Proteomes" id="UP000243406"/>
    </source>
</evidence>
<reference evidence="4" key="1">
    <citation type="submission" date="2017-02" db="EMBL/GenBank/DDBJ databases">
        <authorList>
            <person name="Varghese N."/>
            <person name="Submissions S."/>
        </authorList>
    </citation>
    <scope>NUCLEOTIDE SEQUENCE [LARGE SCALE GENOMIC DNA]</scope>
    <source>
        <strain evidence="4">ATCC 35199</strain>
    </source>
</reference>
<name>A0A1T5BUU0_9FIRM</name>
<evidence type="ECO:0000256" key="1">
    <source>
        <dbReference type="SAM" id="Phobius"/>
    </source>
</evidence>
<feature type="transmembrane region" description="Helical" evidence="1">
    <location>
        <begin position="165"/>
        <end position="185"/>
    </location>
</feature>
<dbReference type="Pfam" id="PF14501">
    <property type="entry name" value="HATPase_c_5"/>
    <property type="match status" value="1"/>
</dbReference>
<proteinExistence type="predicted"/>
<keyword evidence="4" id="KW-1185">Reference proteome</keyword>
<keyword evidence="1" id="KW-1133">Transmembrane helix</keyword>
<evidence type="ECO:0000259" key="2">
    <source>
        <dbReference type="Pfam" id="PF14501"/>
    </source>
</evidence>
<evidence type="ECO:0000313" key="3">
    <source>
        <dbReference type="EMBL" id="SKB50894.1"/>
    </source>
</evidence>
<dbReference type="Gene3D" id="3.30.565.10">
    <property type="entry name" value="Histidine kinase-like ATPase, C-terminal domain"/>
    <property type="match status" value="1"/>
</dbReference>
<feature type="transmembrane region" description="Helical" evidence="1">
    <location>
        <begin position="68"/>
        <end position="89"/>
    </location>
</feature>
<dbReference type="EMBL" id="FUYN01000003">
    <property type="protein sequence ID" value="SKB50894.1"/>
    <property type="molecule type" value="Genomic_DNA"/>
</dbReference>
<dbReference type="Proteomes" id="UP000243406">
    <property type="component" value="Unassembled WGS sequence"/>
</dbReference>
<feature type="domain" description="Sensor histidine kinase NatK-like C-terminal" evidence="2">
    <location>
        <begin position="339"/>
        <end position="436"/>
    </location>
</feature>
<feature type="transmembrane region" description="Helical" evidence="1">
    <location>
        <begin position="37"/>
        <end position="56"/>
    </location>
</feature>
<protein>
    <submittedName>
        <fullName evidence="3">GHKL domain-containing protein</fullName>
    </submittedName>
</protein>
<dbReference type="OrthoDB" id="1634477at2"/>
<feature type="transmembrane region" description="Helical" evidence="1">
    <location>
        <begin position="125"/>
        <end position="145"/>
    </location>
</feature>
<sequence>MPLFITILAITIAQLPGLVMRYLPFSKSLELGRKKKLFIYYTAAFIFQHFAVYVLVRGDYSNVTLLTYKRLLFLLSTIYVFINIAFIKGNLYKHIFIYGMQGGYSLFLHSIVALFVGRISTATPLYLQLSIQTIGYSILFILFFIPLWKKVSNSIIFNSQITNDYYWNVIWMIPALAIYSDAMVTMNNEWINSLPQIISRIMTALSLIISWKWITLDFESLENMLYLKNQNKIMNLQTEGILAQAEILRESENHIKICKHDMRHNLGIIRSLIQDKKTEDVLKYIEELDATMKATEPLVYCKNTIVNSALLVYMTKAKEKNIDVKLELNIPDKLPWNSNDIAILIANAFENAIIASSKQSLDEQEIYISARFYDEKLAIIFKNRFNGEILIGRSGFPTSTEPGHGIGMQSILSIVNKYKASASCTSNNGWFNMTFLFT</sequence>
<feature type="transmembrane region" description="Helical" evidence="1">
    <location>
        <begin position="95"/>
        <end position="116"/>
    </location>
</feature>
<dbReference type="SUPFAM" id="SSF55874">
    <property type="entry name" value="ATPase domain of HSP90 chaperone/DNA topoisomerase II/histidine kinase"/>
    <property type="match status" value="1"/>
</dbReference>
<dbReference type="InterPro" id="IPR032834">
    <property type="entry name" value="NatK-like_C"/>
</dbReference>
<organism evidence="3 4">
    <name type="scientific">Acetoanaerobium noterae</name>
    <dbReference type="NCBI Taxonomy" id="745369"/>
    <lineage>
        <taxon>Bacteria</taxon>
        <taxon>Bacillati</taxon>
        <taxon>Bacillota</taxon>
        <taxon>Clostridia</taxon>
        <taxon>Peptostreptococcales</taxon>
        <taxon>Filifactoraceae</taxon>
        <taxon>Acetoanaerobium</taxon>
    </lineage>
</organism>
<keyword evidence="1" id="KW-0472">Membrane</keyword>
<accession>A0A1T5BUU0</accession>